<dbReference type="InterPro" id="IPR014977">
    <property type="entry name" value="WRC_dom"/>
</dbReference>
<keyword evidence="1 3" id="KW-0539">Nucleus</keyword>
<reference evidence="5 6" key="1">
    <citation type="journal article" date="2020" name="Mol. Plant">
        <title>The Chromosome-Based Rubber Tree Genome Provides New Insights into Spurge Genome Evolution and Rubber Biosynthesis.</title>
        <authorList>
            <person name="Liu J."/>
            <person name="Shi C."/>
            <person name="Shi C.C."/>
            <person name="Li W."/>
            <person name="Zhang Q.J."/>
            <person name="Zhang Y."/>
            <person name="Li K."/>
            <person name="Lu H.F."/>
            <person name="Shi C."/>
            <person name="Zhu S.T."/>
            <person name="Xiao Z.Y."/>
            <person name="Nan H."/>
            <person name="Yue Y."/>
            <person name="Zhu X.G."/>
            <person name="Wu Y."/>
            <person name="Hong X.N."/>
            <person name="Fan G.Y."/>
            <person name="Tong Y."/>
            <person name="Zhang D."/>
            <person name="Mao C.L."/>
            <person name="Liu Y.L."/>
            <person name="Hao S.J."/>
            <person name="Liu W.Q."/>
            <person name="Lv M.Q."/>
            <person name="Zhang H.B."/>
            <person name="Liu Y."/>
            <person name="Hu-Tang G.R."/>
            <person name="Wang J.P."/>
            <person name="Wang J.H."/>
            <person name="Sun Y.H."/>
            <person name="Ni S.B."/>
            <person name="Chen W.B."/>
            <person name="Zhang X.C."/>
            <person name="Jiao Y.N."/>
            <person name="Eichler E.E."/>
            <person name="Li G.H."/>
            <person name="Liu X."/>
            <person name="Gao L.Z."/>
        </authorList>
    </citation>
    <scope>NUCLEOTIDE SEQUENCE [LARGE SCALE GENOMIC DNA]</scope>
    <source>
        <strain evidence="6">cv. GT1</strain>
        <tissue evidence="5">Leaf</tissue>
    </source>
</reference>
<feature type="domain" description="WRC" evidence="4">
    <location>
        <begin position="53"/>
        <end position="97"/>
    </location>
</feature>
<keyword evidence="3" id="KW-0805">Transcription regulation</keyword>
<dbReference type="PANTHER" id="PTHR31602:SF42">
    <property type="entry name" value="GROWTH-REGULATING FACTOR 2"/>
    <property type="match status" value="1"/>
</dbReference>
<comment type="caution">
    <text evidence="5">The sequence shown here is derived from an EMBL/GenBank/DDBJ whole genome shotgun (WGS) entry which is preliminary data.</text>
</comment>
<dbReference type="GO" id="GO:0032502">
    <property type="term" value="P:developmental process"/>
    <property type="evidence" value="ECO:0007669"/>
    <property type="project" value="InterPro"/>
</dbReference>
<dbReference type="GO" id="GO:0006351">
    <property type="term" value="P:DNA-templated transcription"/>
    <property type="evidence" value="ECO:0007669"/>
    <property type="project" value="UniProtKB-UniRule"/>
</dbReference>
<evidence type="ECO:0000313" key="5">
    <source>
        <dbReference type="EMBL" id="KAF2295624.1"/>
    </source>
</evidence>
<dbReference type="GO" id="GO:0005524">
    <property type="term" value="F:ATP binding"/>
    <property type="evidence" value="ECO:0007669"/>
    <property type="project" value="UniProtKB-UniRule"/>
</dbReference>
<keyword evidence="3" id="KW-0804">Transcription</keyword>
<dbReference type="Pfam" id="PF08879">
    <property type="entry name" value="WRC"/>
    <property type="match status" value="1"/>
</dbReference>
<comment type="caution">
    <text evidence="2">Lacks conserved residue(s) required for the propagation of feature annotation.</text>
</comment>
<accession>A0A6A6L3T3</accession>
<dbReference type="GO" id="GO:0005634">
    <property type="term" value="C:nucleus"/>
    <property type="evidence" value="ECO:0007669"/>
    <property type="project" value="UniProtKB-SubCell"/>
</dbReference>
<dbReference type="PANTHER" id="PTHR31602">
    <property type="entry name" value="GROWTH-REGULATING FACTOR 5"/>
    <property type="match status" value="1"/>
</dbReference>
<dbReference type="Proteomes" id="UP000467840">
    <property type="component" value="Chromosome 7"/>
</dbReference>
<dbReference type="EMBL" id="JAAGAX010000013">
    <property type="protein sequence ID" value="KAF2295624.1"/>
    <property type="molecule type" value="Genomic_DNA"/>
</dbReference>
<protein>
    <recommendedName>
        <fullName evidence="3">Growth-regulating factor</fullName>
    </recommendedName>
</protein>
<keyword evidence="6" id="KW-1185">Reference proteome</keyword>
<keyword evidence="3" id="KW-0010">Activator</keyword>
<sequence length="258" mass="28885">MDFGFPSLDGFVAYGSNQAASQVSPIEANNQKVQHFSGMGHSLPHGLHGQPLDFEPGRCRGTDGKKWQCSRDVVGDQKYYERHMNRGRYHAGKPADGQTVTAAVQTYNSNVVPATISISTPLITSKEPVNIHTATVEELRILQRGGYVNSRDCDEPFLSFSERETQDQHLLRHLIEDWPKDQCSCSAISWPEELKSDWTQLSMSTPMQEKIALLPLKLSREFDPTQMSVGASADFSELNQTKQANGYLSLEELQWVIL</sequence>
<evidence type="ECO:0000256" key="2">
    <source>
        <dbReference type="PROSITE-ProRule" id="PRU01002"/>
    </source>
</evidence>
<name>A0A6A6L3T3_HEVBR</name>
<organism evidence="5 6">
    <name type="scientific">Hevea brasiliensis</name>
    <name type="common">Para rubber tree</name>
    <name type="synonym">Siphonia brasiliensis</name>
    <dbReference type="NCBI Taxonomy" id="3981"/>
    <lineage>
        <taxon>Eukaryota</taxon>
        <taxon>Viridiplantae</taxon>
        <taxon>Streptophyta</taxon>
        <taxon>Embryophyta</taxon>
        <taxon>Tracheophyta</taxon>
        <taxon>Spermatophyta</taxon>
        <taxon>Magnoliopsida</taxon>
        <taxon>eudicotyledons</taxon>
        <taxon>Gunneridae</taxon>
        <taxon>Pentapetalae</taxon>
        <taxon>rosids</taxon>
        <taxon>fabids</taxon>
        <taxon>Malpighiales</taxon>
        <taxon>Euphorbiaceae</taxon>
        <taxon>Crotonoideae</taxon>
        <taxon>Micrandreae</taxon>
        <taxon>Hevea</taxon>
    </lineage>
</organism>
<evidence type="ECO:0000256" key="3">
    <source>
        <dbReference type="RuleBase" id="RU367127"/>
    </source>
</evidence>
<comment type="subcellular location">
    <subcellularLocation>
        <location evidence="3">Nucleus</location>
    </subcellularLocation>
</comment>
<comment type="function">
    <text evidence="3">Transcription activator.</text>
</comment>
<dbReference type="InterPro" id="IPR031137">
    <property type="entry name" value="GRF"/>
</dbReference>
<proteinExistence type="inferred from homology"/>
<evidence type="ECO:0000313" key="6">
    <source>
        <dbReference type="Proteomes" id="UP000467840"/>
    </source>
</evidence>
<dbReference type="AlphaFoldDB" id="A0A6A6L3T3"/>
<comment type="similarity">
    <text evidence="3">Belongs to the GRF family.</text>
</comment>
<gene>
    <name evidence="5" type="ORF">GH714_033337</name>
</gene>
<dbReference type="PROSITE" id="PS51667">
    <property type="entry name" value="WRC"/>
    <property type="match status" value="1"/>
</dbReference>
<evidence type="ECO:0000259" key="4">
    <source>
        <dbReference type="PROSITE" id="PS51667"/>
    </source>
</evidence>
<evidence type="ECO:0000256" key="1">
    <source>
        <dbReference type="ARBA" id="ARBA00023242"/>
    </source>
</evidence>
<comment type="domain">
    <text evidence="3">The QLQ domain and WRC domain may be involved in protein-protein interaction and DNA-binding, respectively.</text>
</comment>